<dbReference type="SUPFAM" id="SSF53649">
    <property type="entry name" value="Alkaline phosphatase-like"/>
    <property type="match status" value="1"/>
</dbReference>
<dbReference type="EMBL" id="JAENIL010000053">
    <property type="protein sequence ID" value="MBK1879639.1"/>
    <property type="molecule type" value="Genomic_DNA"/>
</dbReference>
<dbReference type="Gene3D" id="3.40.720.10">
    <property type="entry name" value="Alkaline Phosphatase, subunit A"/>
    <property type="match status" value="1"/>
</dbReference>
<feature type="chain" id="PRO_5036905414" evidence="3">
    <location>
        <begin position="24"/>
        <end position="475"/>
    </location>
</feature>
<dbReference type="PANTHER" id="PTHR42693:SF33">
    <property type="entry name" value="ARYLSULFATASE"/>
    <property type="match status" value="1"/>
</dbReference>
<name>A0A934S594_9BACT</name>
<dbReference type="Proteomes" id="UP000617628">
    <property type="component" value="Unassembled WGS sequence"/>
</dbReference>
<dbReference type="AlphaFoldDB" id="A0A934S594"/>
<organism evidence="5 6">
    <name type="scientific">Pelagicoccus mobilis</name>
    <dbReference type="NCBI Taxonomy" id="415221"/>
    <lineage>
        <taxon>Bacteria</taxon>
        <taxon>Pseudomonadati</taxon>
        <taxon>Verrucomicrobiota</taxon>
        <taxon>Opitutia</taxon>
        <taxon>Puniceicoccales</taxon>
        <taxon>Pelagicoccaceae</taxon>
        <taxon>Pelagicoccus</taxon>
    </lineage>
</organism>
<accession>A0A934S594</accession>
<reference evidence="5" key="1">
    <citation type="submission" date="2021-01" db="EMBL/GenBank/DDBJ databases">
        <title>Modified the classification status of verrucomicrobia.</title>
        <authorList>
            <person name="Feng X."/>
        </authorList>
    </citation>
    <scope>NUCLEOTIDE SEQUENCE</scope>
    <source>
        <strain evidence="5">KCTC 13126</strain>
    </source>
</reference>
<feature type="region of interest" description="Disordered" evidence="2">
    <location>
        <begin position="424"/>
        <end position="445"/>
    </location>
</feature>
<dbReference type="Gene3D" id="3.30.1120.10">
    <property type="match status" value="1"/>
</dbReference>
<dbReference type="InterPro" id="IPR000917">
    <property type="entry name" value="Sulfatase_N"/>
</dbReference>
<feature type="signal peptide" evidence="3">
    <location>
        <begin position="1"/>
        <end position="23"/>
    </location>
</feature>
<feature type="domain" description="Sulfatase N-terminal" evidence="4">
    <location>
        <begin position="27"/>
        <end position="328"/>
    </location>
</feature>
<comment type="caution">
    <text evidence="5">The sequence shown here is derived from an EMBL/GenBank/DDBJ whole genome shotgun (WGS) entry which is preliminary data.</text>
</comment>
<keyword evidence="6" id="KW-1185">Reference proteome</keyword>
<dbReference type="RefSeq" id="WP_200357853.1">
    <property type="nucleotide sequence ID" value="NZ_JAENIL010000053.1"/>
</dbReference>
<sequence length="475" mass="53652">MRSVLNTLLFVCAMTAGVLSASAEQPPNILFIVTDDLGVSDLGCYGSDFYRTPHLDALASDGMRFTQAYAACNVCSPTRASLLTGRYPHRVRLTDALPWDRLYENPKLVPPDHLKELPLELPTFAKALREQGYRTALYGKWHLGNEYEFFVEGKHRDYGFDEAFDVSGRDKARDKGVDALTERSIQFLEKGNEGPFLLCLMHHTPHVPLASPPEEEALYESVPPGRFQKNKKYAGMISHLDQSIGMLMEALESTGLLENTVVIFTSDNGGLRSVTSNRPFRGAKGDLYEGGTRVPLIVRWPGKVAQGSECNLPVHSSDYFPTFLEVAQAELMPEAHVDGRSMLPLWKGSDEAEERRLFWHFPHRAKPSSSMIEGDWKLVHMIEPDRYELYNLERDVGESRDVAAKYPERLGRLQAKLEAHLDATGAQRMRPNPQWEPGKPKGKARNFGTFYPAEGNVFQIMKEPLPEWFQSEYEE</sequence>
<keyword evidence="3" id="KW-0732">Signal</keyword>
<gene>
    <name evidence="5" type="ORF">JIN87_22325</name>
</gene>
<protein>
    <submittedName>
        <fullName evidence="5">Sulfatase</fullName>
    </submittedName>
</protein>
<evidence type="ECO:0000259" key="4">
    <source>
        <dbReference type="Pfam" id="PF00884"/>
    </source>
</evidence>
<evidence type="ECO:0000313" key="5">
    <source>
        <dbReference type="EMBL" id="MBK1879639.1"/>
    </source>
</evidence>
<dbReference type="InterPro" id="IPR050738">
    <property type="entry name" value="Sulfatase"/>
</dbReference>
<dbReference type="InterPro" id="IPR017850">
    <property type="entry name" value="Alkaline_phosphatase_core_sf"/>
</dbReference>
<dbReference type="GO" id="GO:0004065">
    <property type="term" value="F:arylsulfatase activity"/>
    <property type="evidence" value="ECO:0007669"/>
    <property type="project" value="TreeGrafter"/>
</dbReference>
<evidence type="ECO:0000313" key="6">
    <source>
        <dbReference type="Proteomes" id="UP000617628"/>
    </source>
</evidence>
<evidence type="ECO:0000256" key="3">
    <source>
        <dbReference type="SAM" id="SignalP"/>
    </source>
</evidence>
<dbReference type="Pfam" id="PF00884">
    <property type="entry name" value="Sulfatase"/>
    <property type="match status" value="1"/>
</dbReference>
<proteinExistence type="inferred from homology"/>
<evidence type="ECO:0000256" key="2">
    <source>
        <dbReference type="SAM" id="MobiDB-lite"/>
    </source>
</evidence>
<evidence type="ECO:0000256" key="1">
    <source>
        <dbReference type="ARBA" id="ARBA00008779"/>
    </source>
</evidence>
<comment type="similarity">
    <text evidence="1">Belongs to the sulfatase family.</text>
</comment>
<dbReference type="CDD" id="cd16144">
    <property type="entry name" value="ARS_like"/>
    <property type="match status" value="1"/>
</dbReference>
<dbReference type="PANTHER" id="PTHR42693">
    <property type="entry name" value="ARYLSULFATASE FAMILY MEMBER"/>
    <property type="match status" value="1"/>
</dbReference>